<dbReference type="GO" id="GO:0006302">
    <property type="term" value="P:double-strand break repair"/>
    <property type="evidence" value="ECO:0007669"/>
    <property type="project" value="TreeGrafter"/>
</dbReference>
<keyword evidence="11" id="KW-0156">Chromatin regulator</keyword>
<evidence type="ECO:0000256" key="7">
    <source>
        <dbReference type="ARBA" id="ARBA00022737"/>
    </source>
</evidence>
<evidence type="ECO:0000256" key="12">
    <source>
        <dbReference type="ARBA" id="ARBA00023204"/>
    </source>
</evidence>
<dbReference type="GO" id="GO:0005737">
    <property type="term" value="C:cytoplasm"/>
    <property type="evidence" value="ECO:0007669"/>
    <property type="project" value="UniProtKB-SubCell"/>
</dbReference>
<evidence type="ECO:0000256" key="9">
    <source>
        <dbReference type="ARBA" id="ARBA00022776"/>
    </source>
</evidence>
<reference evidence="19 20" key="2">
    <citation type="submission" date="2025-04" db="UniProtKB">
        <authorList>
            <consortium name="RefSeq"/>
        </authorList>
    </citation>
    <scope>IDENTIFICATION</scope>
    <source>
        <tissue evidence="19 20">Leaf</tissue>
    </source>
</reference>
<dbReference type="CDD" id="cd23666">
    <property type="entry name" value="BRE-like_plant"/>
    <property type="match status" value="1"/>
</dbReference>
<keyword evidence="10" id="KW-0833">Ubl conjugation pathway</keyword>
<organism evidence="19">
    <name type="scientific">Ananas comosus</name>
    <name type="common">Pineapple</name>
    <name type="synonym">Ananas ananas</name>
    <dbReference type="NCBI Taxonomy" id="4615"/>
    <lineage>
        <taxon>Eukaryota</taxon>
        <taxon>Viridiplantae</taxon>
        <taxon>Streptophyta</taxon>
        <taxon>Embryophyta</taxon>
        <taxon>Tracheophyta</taxon>
        <taxon>Spermatophyta</taxon>
        <taxon>Magnoliopsida</taxon>
        <taxon>Liliopsida</taxon>
        <taxon>Poales</taxon>
        <taxon>Bromeliaceae</taxon>
        <taxon>Bromelioideae</taxon>
        <taxon>Ananas</taxon>
    </lineage>
</organism>
<dbReference type="GeneID" id="109727521"/>
<evidence type="ECO:0000256" key="13">
    <source>
        <dbReference type="ARBA" id="ARBA00023242"/>
    </source>
</evidence>
<dbReference type="PANTHER" id="PTHR15189">
    <property type="entry name" value="BRISC AND BRCA1-A COMPLEX MEMBER 2"/>
    <property type="match status" value="1"/>
</dbReference>
<keyword evidence="13" id="KW-0539">Nucleus</keyword>
<keyword evidence="7" id="KW-0677">Repeat</keyword>
<dbReference type="GO" id="GO:0006325">
    <property type="term" value="P:chromatin organization"/>
    <property type="evidence" value="ECO:0007669"/>
    <property type="project" value="UniProtKB-KW"/>
</dbReference>
<proteinExistence type="inferred from homology"/>
<evidence type="ECO:0000256" key="3">
    <source>
        <dbReference type="ARBA" id="ARBA00019438"/>
    </source>
</evidence>
<evidence type="ECO:0000313" key="19">
    <source>
        <dbReference type="RefSeq" id="XP_020113250.1"/>
    </source>
</evidence>
<dbReference type="Pfam" id="PF06113">
    <property type="entry name" value="BRE"/>
    <property type="match status" value="1"/>
</dbReference>
<evidence type="ECO:0000313" key="20">
    <source>
        <dbReference type="RefSeq" id="XP_020113252.1"/>
    </source>
</evidence>
<dbReference type="InterPro" id="IPR010358">
    <property type="entry name" value="BRE"/>
</dbReference>
<keyword evidence="18" id="KW-1185">Reference proteome</keyword>
<reference evidence="18" key="1">
    <citation type="journal article" date="2015" name="Nat. Genet.">
        <title>The pineapple genome and the evolution of CAM photosynthesis.</title>
        <authorList>
            <person name="Ming R."/>
            <person name="VanBuren R."/>
            <person name="Wai C.M."/>
            <person name="Tang H."/>
            <person name="Schatz M.C."/>
            <person name="Bowers J.E."/>
            <person name="Lyons E."/>
            <person name="Wang M.L."/>
            <person name="Chen J."/>
            <person name="Biggers E."/>
            <person name="Zhang J."/>
            <person name="Huang L."/>
            <person name="Zhang L."/>
            <person name="Miao W."/>
            <person name="Zhang J."/>
            <person name="Ye Z."/>
            <person name="Miao C."/>
            <person name="Lin Z."/>
            <person name="Wang H."/>
            <person name="Zhou H."/>
            <person name="Yim W.C."/>
            <person name="Priest H.D."/>
            <person name="Zheng C."/>
            <person name="Woodhouse M."/>
            <person name="Edger P.P."/>
            <person name="Guyot R."/>
            <person name="Guo H.B."/>
            <person name="Guo H."/>
            <person name="Zheng G."/>
            <person name="Singh R."/>
            <person name="Sharma A."/>
            <person name="Min X."/>
            <person name="Zheng Y."/>
            <person name="Lee H."/>
            <person name="Gurtowski J."/>
            <person name="Sedlazeck F.J."/>
            <person name="Harkess A."/>
            <person name="McKain M.R."/>
            <person name="Liao Z."/>
            <person name="Fang J."/>
            <person name="Liu J."/>
            <person name="Zhang X."/>
            <person name="Zhang Q."/>
            <person name="Hu W."/>
            <person name="Qin Y."/>
            <person name="Wang K."/>
            <person name="Chen L.Y."/>
            <person name="Shirley N."/>
            <person name="Lin Y.R."/>
            <person name="Liu L.Y."/>
            <person name="Hernandez A.G."/>
            <person name="Wright C.L."/>
            <person name="Bulone V."/>
            <person name="Tuskan G.A."/>
            <person name="Heath K."/>
            <person name="Zee F."/>
            <person name="Moore P.H."/>
            <person name="Sunkar R."/>
            <person name="Leebens-Mack J.H."/>
            <person name="Mockler T."/>
            <person name="Bennetzen J.L."/>
            <person name="Freeling M."/>
            <person name="Sankoff D."/>
            <person name="Paterson A.H."/>
            <person name="Zhu X."/>
            <person name="Yang X."/>
            <person name="Smith J.A."/>
            <person name="Cushman J.C."/>
            <person name="Paull R.E."/>
            <person name="Yu Q."/>
        </authorList>
    </citation>
    <scope>NUCLEOTIDE SEQUENCE [LARGE SCALE GENOMIC DNA]</scope>
    <source>
        <strain evidence="18">cv. F153</strain>
    </source>
</reference>
<evidence type="ECO:0000313" key="21">
    <source>
        <dbReference type="RefSeq" id="XP_020113253.1"/>
    </source>
</evidence>
<keyword evidence="12" id="KW-0234">DNA repair</keyword>
<dbReference type="OrthoDB" id="538811at2759"/>
<keyword evidence="14" id="KW-0131">Cell cycle</keyword>
<evidence type="ECO:0000313" key="18">
    <source>
        <dbReference type="Proteomes" id="UP000515123"/>
    </source>
</evidence>
<evidence type="ECO:0000256" key="15">
    <source>
        <dbReference type="ARBA" id="ARBA00025766"/>
    </source>
</evidence>
<evidence type="ECO:0000256" key="14">
    <source>
        <dbReference type="ARBA" id="ARBA00023306"/>
    </source>
</evidence>
<keyword evidence="5" id="KW-0132">Cell division</keyword>
<dbReference type="AlphaFoldDB" id="A0A6P5H756"/>
<dbReference type="PANTHER" id="PTHR15189:SF7">
    <property type="entry name" value="BRISC AND BRCA1-A COMPLEX MEMBER 2"/>
    <property type="match status" value="1"/>
</dbReference>
<comment type="similarity">
    <text evidence="15">Belongs to the BABAM2 family.</text>
</comment>
<evidence type="ECO:0000256" key="10">
    <source>
        <dbReference type="ARBA" id="ARBA00022786"/>
    </source>
</evidence>
<evidence type="ECO:0000256" key="6">
    <source>
        <dbReference type="ARBA" id="ARBA00022703"/>
    </source>
</evidence>
<keyword evidence="6" id="KW-0053">Apoptosis</keyword>
<dbReference type="GO" id="GO:0070552">
    <property type="term" value="C:BRISC complex"/>
    <property type="evidence" value="ECO:0007669"/>
    <property type="project" value="InterPro"/>
</dbReference>
<evidence type="ECO:0000256" key="11">
    <source>
        <dbReference type="ARBA" id="ARBA00022853"/>
    </source>
</evidence>
<evidence type="ECO:0000256" key="1">
    <source>
        <dbReference type="ARBA" id="ARBA00004123"/>
    </source>
</evidence>
<dbReference type="RefSeq" id="XP_020113252.1">
    <property type="nucleotide sequence ID" value="XM_020257663.1"/>
</dbReference>
<keyword evidence="9" id="KW-0498">Mitosis</keyword>
<sequence>MAAADPSLPPQIAAQLNYLLSHSPLPFKVDQIWSGCKNGRFSDRFSLLVPFCLDFVKWDVIYNALFPAAAPDFVFAPDDDGFRPLGGGGKGGGAPAENSSSSLCDWNCRDPARLLAVVHELRDSYAQYQKKRVEELDDARLKFEISTILSREGIEVCVVSPPDRPAEVKFAVPLLDLDFDKLVREYPWKHQQKIFLQVVYPVSRSYSSIPSAPRIKLVSTSDLKALFSIEDVKLPPWLDGMCMAEYLPTVEDNLKVQVVEAVASIGQRRRFIEALSPLFGRPLEADPVFCRKATVLAISGVFTFLIHFSIPIQFPKQQPILTLQSSQHFNSQGTPILSPPINDYPWSPRWDPAKMVERIFDFLVDECLNFKKYCNDAIPQQQ</sequence>
<name>A0A6P5H756_ANACO</name>
<dbReference type="RefSeq" id="XP_020113250.1">
    <property type="nucleotide sequence ID" value="XM_020257661.1"/>
</dbReference>
<keyword evidence="8" id="KW-0227">DNA damage</keyword>
<evidence type="ECO:0000256" key="8">
    <source>
        <dbReference type="ARBA" id="ARBA00022763"/>
    </source>
</evidence>
<keyword evidence="4" id="KW-0963">Cytoplasm</keyword>
<evidence type="ECO:0000256" key="2">
    <source>
        <dbReference type="ARBA" id="ARBA00004496"/>
    </source>
</evidence>
<dbReference type="RefSeq" id="XP_020113253.1">
    <property type="nucleotide sequence ID" value="XM_020257664.1"/>
</dbReference>
<accession>A0A6P5H756</accession>
<dbReference type="Proteomes" id="UP000515123">
    <property type="component" value="Linkage group 22"/>
</dbReference>
<evidence type="ECO:0000256" key="5">
    <source>
        <dbReference type="ARBA" id="ARBA00022618"/>
    </source>
</evidence>
<dbReference type="GO" id="GO:0051301">
    <property type="term" value="P:cell division"/>
    <property type="evidence" value="ECO:0007669"/>
    <property type="project" value="UniProtKB-KW"/>
</dbReference>
<evidence type="ECO:0000256" key="17">
    <source>
        <dbReference type="ARBA" id="ARBA00032630"/>
    </source>
</evidence>
<evidence type="ECO:0000256" key="4">
    <source>
        <dbReference type="ARBA" id="ARBA00022490"/>
    </source>
</evidence>
<protein>
    <recommendedName>
        <fullName evidence="3">BRISC and BRCA1-A complex member 2</fullName>
    </recommendedName>
    <alternativeName>
        <fullName evidence="16">BRCA1-A complex subunit BRE</fullName>
    </alternativeName>
    <alternativeName>
        <fullName evidence="17">BRCA1/BRCA2-containing complex subunit 45</fullName>
    </alternativeName>
</protein>
<evidence type="ECO:0000256" key="16">
    <source>
        <dbReference type="ARBA" id="ARBA00032491"/>
    </source>
</evidence>
<comment type="subcellular location">
    <subcellularLocation>
        <location evidence="2">Cytoplasm</location>
    </subcellularLocation>
    <subcellularLocation>
        <location evidence="1">Nucleus</location>
    </subcellularLocation>
</comment>
<gene>
    <name evidence="19 20 21" type="primary">LOC109727521</name>
</gene>